<evidence type="ECO:0000256" key="1">
    <source>
        <dbReference type="ARBA" id="ARBA00010587"/>
    </source>
</evidence>
<reference evidence="5 6" key="1">
    <citation type="submission" date="2023-07" db="EMBL/GenBank/DDBJ databases">
        <title>Sorghum-associated microbial communities from plants grown in Nebraska, USA.</title>
        <authorList>
            <person name="Schachtman D."/>
        </authorList>
    </citation>
    <scope>NUCLEOTIDE SEQUENCE [LARGE SCALE GENOMIC DNA]</scope>
    <source>
        <strain evidence="5 6">DS1607</strain>
    </source>
</reference>
<proteinExistence type="inferred from homology"/>
<dbReference type="RefSeq" id="WP_307689441.1">
    <property type="nucleotide sequence ID" value="NZ_JAUSRO010000005.1"/>
</dbReference>
<evidence type="ECO:0000256" key="2">
    <source>
        <dbReference type="ARBA" id="ARBA00022723"/>
    </source>
</evidence>
<feature type="domain" description="Hemerythrin-like" evidence="4">
    <location>
        <begin position="16"/>
        <end position="119"/>
    </location>
</feature>
<sequence>MAVLQWSESLSLELPEMDETHQEFVALLARVETADDADLVAAWRALVDHTVGHFGREDDWMQRTGFSSTNCHTVQHRVVLEVMCEGLVQGLKGQNEAIRRMARELAVWFVQHAQTMDAALALHLRSVGFDAASGEVRMPQALPAQTVHGCGSAACTT</sequence>
<dbReference type="Pfam" id="PF01814">
    <property type="entry name" value="Hemerythrin"/>
    <property type="match status" value="1"/>
</dbReference>
<dbReference type="CDD" id="cd12107">
    <property type="entry name" value="Hemerythrin"/>
    <property type="match status" value="1"/>
</dbReference>
<dbReference type="EMBL" id="JAUSRO010000005">
    <property type="protein sequence ID" value="MDP9899625.1"/>
    <property type="molecule type" value="Genomic_DNA"/>
</dbReference>
<dbReference type="InterPro" id="IPR012827">
    <property type="entry name" value="Hemerythrin_metal-bd"/>
</dbReference>
<gene>
    <name evidence="5" type="ORF">J2W36_001876</name>
</gene>
<dbReference type="InterPro" id="IPR035938">
    <property type="entry name" value="Hemerythrin-like_sf"/>
</dbReference>
<evidence type="ECO:0000313" key="6">
    <source>
        <dbReference type="Proteomes" id="UP001226867"/>
    </source>
</evidence>
<dbReference type="PANTHER" id="PTHR37164">
    <property type="entry name" value="BACTERIOHEMERYTHRIN"/>
    <property type="match status" value="1"/>
</dbReference>
<dbReference type="InterPro" id="IPR012312">
    <property type="entry name" value="Hemerythrin-like"/>
</dbReference>
<evidence type="ECO:0000259" key="4">
    <source>
        <dbReference type="Pfam" id="PF01814"/>
    </source>
</evidence>
<protein>
    <submittedName>
        <fullName evidence="5">Hemerythrin-like metal-binding protein</fullName>
    </submittedName>
</protein>
<dbReference type="InterPro" id="IPR050669">
    <property type="entry name" value="Hemerythrin"/>
</dbReference>
<dbReference type="PANTHER" id="PTHR37164:SF1">
    <property type="entry name" value="BACTERIOHEMERYTHRIN"/>
    <property type="match status" value="1"/>
</dbReference>
<dbReference type="Proteomes" id="UP001226867">
    <property type="component" value="Unassembled WGS sequence"/>
</dbReference>
<dbReference type="SUPFAM" id="SSF47188">
    <property type="entry name" value="Hemerythrin-like"/>
    <property type="match status" value="1"/>
</dbReference>
<evidence type="ECO:0000313" key="5">
    <source>
        <dbReference type="EMBL" id="MDP9899625.1"/>
    </source>
</evidence>
<accession>A0ABT9S5J0</accession>
<name>A0ABT9S5J0_9BURK</name>
<organism evidence="5 6">
    <name type="scientific">Variovorax ginsengisoli</name>
    <dbReference type="NCBI Taxonomy" id="363844"/>
    <lineage>
        <taxon>Bacteria</taxon>
        <taxon>Pseudomonadati</taxon>
        <taxon>Pseudomonadota</taxon>
        <taxon>Betaproteobacteria</taxon>
        <taxon>Burkholderiales</taxon>
        <taxon>Comamonadaceae</taxon>
        <taxon>Variovorax</taxon>
    </lineage>
</organism>
<dbReference type="Gene3D" id="1.20.120.50">
    <property type="entry name" value="Hemerythrin-like"/>
    <property type="match status" value="1"/>
</dbReference>
<keyword evidence="3" id="KW-0408">Iron</keyword>
<comment type="similarity">
    <text evidence="1">Belongs to the hemerythrin family.</text>
</comment>
<evidence type="ECO:0000256" key="3">
    <source>
        <dbReference type="ARBA" id="ARBA00023004"/>
    </source>
</evidence>
<keyword evidence="2" id="KW-0479">Metal-binding</keyword>
<dbReference type="NCBIfam" id="TIGR02481">
    <property type="entry name" value="hemeryth_dom"/>
    <property type="match status" value="1"/>
</dbReference>
<keyword evidence="6" id="KW-1185">Reference proteome</keyword>
<comment type="caution">
    <text evidence="5">The sequence shown here is derived from an EMBL/GenBank/DDBJ whole genome shotgun (WGS) entry which is preliminary data.</text>
</comment>